<keyword evidence="1" id="KW-1003">Cell membrane</keyword>
<dbReference type="Pfam" id="PF16974">
    <property type="entry name" value="NAR2"/>
    <property type="match status" value="1"/>
</dbReference>
<organism evidence="2 3">
    <name type="scientific">Iris pallida</name>
    <name type="common">Sweet iris</name>
    <dbReference type="NCBI Taxonomy" id="29817"/>
    <lineage>
        <taxon>Eukaryota</taxon>
        <taxon>Viridiplantae</taxon>
        <taxon>Streptophyta</taxon>
        <taxon>Embryophyta</taxon>
        <taxon>Tracheophyta</taxon>
        <taxon>Spermatophyta</taxon>
        <taxon>Magnoliopsida</taxon>
        <taxon>Liliopsida</taxon>
        <taxon>Asparagales</taxon>
        <taxon>Iridaceae</taxon>
        <taxon>Iridoideae</taxon>
        <taxon>Irideae</taxon>
        <taxon>Iris</taxon>
    </lineage>
</organism>
<evidence type="ECO:0000313" key="3">
    <source>
        <dbReference type="Proteomes" id="UP001140949"/>
    </source>
</evidence>
<reference evidence="2" key="1">
    <citation type="journal article" date="2023" name="GigaByte">
        <title>Genome assembly of the bearded iris, Iris pallida Lam.</title>
        <authorList>
            <person name="Bruccoleri R.E."/>
            <person name="Oakeley E.J."/>
            <person name="Faust A.M.E."/>
            <person name="Altorfer M."/>
            <person name="Dessus-Babus S."/>
            <person name="Burckhardt D."/>
            <person name="Oertli M."/>
            <person name="Naumann U."/>
            <person name="Petersen F."/>
            <person name="Wong J."/>
        </authorList>
    </citation>
    <scope>NUCLEOTIDE SEQUENCE</scope>
    <source>
        <strain evidence="2">GSM-AAB239-AS_SAM_17_03QT</strain>
    </source>
</reference>
<keyword evidence="1" id="KW-0472">Membrane</keyword>
<gene>
    <name evidence="2" type="ORF">M6B38_379175</name>
</gene>
<protein>
    <recommendedName>
        <fullName evidence="1">High-affinity nitrate transporter</fullName>
    </recommendedName>
</protein>
<comment type="similarity">
    <text evidence="1">Belongs to the NAR2 family.</text>
</comment>
<dbReference type="AlphaFoldDB" id="A0AAX6G921"/>
<evidence type="ECO:0000313" key="2">
    <source>
        <dbReference type="EMBL" id="KAJ6825226.1"/>
    </source>
</evidence>
<keyword evidence="1" id="KW-0732">Signal</keyword>
<evidence type="ECO:0000256" key="1">
    <source>
        <dbReference type="PIRNR" id="PIRNR012939"/>
    </source>
</evidence>
<reference evidence="2" key="2">
    <citation type="submission" date="2023-04" db="EMBL/GenBank/DDBJ databases">
        <authorList>
            <person name="Bruccoleri R.E."/>
            <person name="Oakeley E.J."/>
            <person name="Faust A.-M."/>
            <person name="Dessus-Babus S."/>
            <person name="Altorfer M."/>
            <person name="Burckhardt D."/>
            <person name="Oertli M."/>
            <person name="Naumann U."/>
            <person name="Petersen F."/>
            <person name="Wong J."/>
        </authorList>
    </citation>
    <scope>NUCLEOTIDE SEQUENCE</scope>
    <source>
        <strain evidence="2">GSM-AAB239-AS_SAM_17_03QT</strain>
        <tissue evidence="2">Leaf</tissue>
    </source>
</reference>
<sequence length="205" mass="22518">MGDLFSIPVLFFLLFLLVGTAAGEGVLLSTLPRTLIVTASPKQGQVLKAGEDHITVSWGLNKTLSASTDDAYKNVKVMLCYAPVSQTDRGWRKTNDDLKKDKTCQFEVTVQPYAKSNSSFEYKIKRDVPSATYFLRAYLLDSSDTKVAYGQTTDAHKSTNLFEIVGISGRSASLDVAAGCFSAFSVVSLLFFFVIEKRKAKKSLN</sequence>
<keyword evidence="1" id="KW-0812">Transmembrane</keyword>
<dbReference type="EMBL" id="JANAVB010021796">
    <property type="protein sequence ID" value="KAJ6825226.1"/>
    <property type="molecule type" value="Genomic_DNA"/>
</dbReference>
<feature type="transmembrane region" description="Helical" evidence="1">
    <location>
        <begin position="176"/>
        <end position="195"/>
    </location>
</feature>
<dbReference type="GO" id="GO:0015112">
    <property type="term" value="F:nitrate transmembrane transporter activity"/>
    <property type="evidence" value="ECO:0007669"/>
    <property type="project" value="TreeGrafter"/>
</dbReference>
<dbReference type="Proteomes" id="UP001140949">
    <property type="component" value="Unassembled WGS sequence"/>
</dbReference>
<dbReference type="GO" id="GO:0005886">
    <property type="term" value="C:plasma membrane"/>
    <property type="evidence" value="ECO:0007669"/>
    <property type="project" value="UniProtKB-UniRule"/>
</dbReference>
<feature type="chain" id="PRO_5043116185" description="High-affinity nitrate transporter" evidence="1">
    <location>
        <begin position="24"/>
        <end position="205"/>
    </location>
</feature>
<dbReference type="GO" id="GO:0010167">
    <property type="term" value="P:response to nitrate"/>
    <property type="evidence" value="ECO:0007669"/>
    <property type="project" value="UniProtKB-UniRule"/>
</dbReference>
<dbReference type="InterPro" id="IPR016605">
    <property type="entry name" value="Transptr_NO3_Nar2"/>
</dbReference>
<feature type="signal peptide" evidence="1">
    <location>
        <begin position="1"/>
        <end position="23"/>
    </location>
</feature>
<comment type="function">
    <text evidence="1">Involved in nitrate transport.</text>
</comment>
<keyword evidence="1" id="KW-1133">Transmembrane helix</keyword>
<proteinExistence type="inferred from homology"/>
<name>A0AAX6G921_IRIPA</name>
<dbReference type="GO" id="GO:0042128">
    <property type="term" value="P:nitrate assimilation"/>
    <property type="evidence" value="ECO:0007669"/>
    <property type="project" value="UniProtKB-UniRule"/>
</dbReference>
<dbReference type="PANTHER" id="PTHR34806:SF1">
    <property type="entry name" value="HIGH-AFFINITY NITRATE TRANSPORTER 3.1"/>
    <property type="match status" value="1"/>
</dbReference>
<keyword evidence="3" id="KW-1185">Reference proteome</keyword>
<keyword evidence="1" id="KW-0534">Nitrate assimilation</keyword>
<accession>A0AAX6G921</accession>
<dbReference type="PIRSF" id="PIRSF012939">
    <property type="entry name" value="Transpt_NO3_Nar2"/>
    <property type="match status" value="1"/>
</dbReference>
<dbReference type="PANTHER" id="PTHR34806">
    <property type="entry name" value="HIGH-AFFINITY NITRATE TRANSPORTER 3.2"/>
    <property type="match status" value="1"/>
</dbReference>
<comment type="caution">
    <text evidence="2">The sequence shown here is derived from an EMBL/GenBank/DDBJ whole genome shotgun (WGS) entry which is preliminary data.</text>
</comment>